<comment type="caution">
    <text evidence="2">The sequence shown here is derived from an EMBL/GenBank/DDBJ whole genome shotgun (WGS) entry which is preliminary data.</text>
</comment>
<dbReference type="Proteomes" id="UP000051950">
    <property type="component" value="Unassembled WGS sequence"/>
</dbReference>
<feature type="transmembrane region" description="Helical" evidence="1">
    <location>
        <begin position="25"/>
        <end position="44"/>
    </location>
</feature>
<name>A0A0T5VL85_9SPHI</name>
<evidence type="ECO:0000256" key="1">
    <source>
        <dbReference type="SAM" id="Phobius"/>
    </source>
</evidence>
<dbReference type="AlphaFoldDB" id="A0A0T5VL85"/>
<keyword evidence="1" id="KW-0472">Membrane</keyword>
<organism evidence="2 3">
    <name type="scientific">Pedobacter ginsenosidimutans</name>
    <dbReference type="NCBI Taxonomy" id="687842"/>
    <lineage>
        <taxon>Bacteria</taxon>
        <taxon>Pseudomonadati</taxon>
        <taxon>Bacteroidota</taxon>
        <taxon>Sphingobacteriia</taxon>
        <taxon>Sphingobacteriales</taxon>
        <taxon>Sphingobacteriaceae</taxon>
        <taxon>Pedobacter</taxon>
    </lineage>
</organism>
<keyword evidence="1" id="KW-0812">Transmembrane</keyword>
<gene>
    <name evidence="2" type="ORF">ASU31_18840</name>
</gene>
<reference evidence="2 3" key="1">
    <citation type="submission" date="2015-11" db="EMBL/GenBank/DDBJ databases">
        <title>Sequence of Pedobacter ginsenosidimutans.</title>
        <authorList>
            <person name="Carson E."/>
            <person name="Keyser V."/>
            <person name="Newman J."/>
            <person name="Miller J."/>
        </authorList>
    </citation>
    <scope>NUCLEOTIDE SEQUENCE [LARGE SCALE GENOMIC DNA]</scope>
    <source>
        <strain evidence="2 3">KACC 14530</strain>
    </source>
</reference>
<sequence length="81" mass="9633">MPIEFNFLIQPLLIKTKAARFFKSWLLYIIWYDEIFIGGVFTTIRTNHGRNSLMKMILSSSYREMGLLPYMLLDEVLKVVR</sequence>
<dbReference type="EMBL" id="LMZQ01000016">
    <property type="protein sequence ID" value="KRT14603.1"/>
    <property type="molecule type" value="Genomic_DNA"/>
</dbReference>
<keyword evidence="1" id="KW-1133">Transmembrane helix</keyword>
<evidence type="ECO:0000313" key="2">
    <source>
        <dbReference type="EMBL" id="KRT14603.1"/>
    </source>
</evidence>
<proteinExistence type="predicted"/>
<protein>
    <submittedName>
        <fullName evidence="2">Uncharacterized protein</fullName>
    </submittedName>
</protein>
<evidence type="ECO:0000313" key="3">
    <source>
        <dbReference type="Proteomes" id="UP000051950"/>
    </source>
</evidence>
<accession>A0A0T5VL85</accession>
<keyword evidence="3" id="KW-1185">Reference proteome</keyword>